<feature type="signal peptide" evidence="1">
    <location>
        <begin position="1"/>
        <end position="29"/>
    </location>
</feature>
<keyword evidence="3" id="KW-1185">Reference proteome</keyword>
<dbReference type="Proteomes" id="UP000829925">
    <property type="component" value="Chromosome"/>
</dbReference>
<dbReference type="AlphaFoldDB" id="A0A8T9T6U1"/>
<dbReference type="EMBL" id="CP095053">
    <property type="protein sequence ID" value="UOR07529.1"/>
    <property type="molecule type" value="Genomic_DNA"/>
</dbReference>
<name>A0A8T9T6U1_9BACT</name>
<reference evidence="2 3" key="1">
    <citation type="submission" date="2022-04" db="EMBL/GenBank/DDBJ databases">
        <title>Hymenobacter sp. isolated from the air.</title>
        <authorList>
            <person name="Won M."/>
            <person name="Lee C.-M."/>
            <person name="Woen H.-Y."/>
            <person name="Kwon S.-W."/>
        </authorList>
    </citation>
    <scope>NUCLEOTIDE SEQUENCE [LARGE SCALE GENOMIC DNA]</scope>
    <source>
        <strain evidence="3">5413 J-13</strain>
    </source>
</reference>
<evidence type="ECO:0000313" key="2">
    <source>
        <dbReference type="EMBL" id="UOR07529.1"/>
    </source>
</evidence>
<accession>A0A8T9T6U1</accession>
<proteinExistence type="predicted"/>
<protein>
    <submittedName>
        <fullName evidence="2">Phosphoribosylformylglycinamidine synthase</fullName>
    </submittedName>
</protein>
<sequence length="298" mass="33636">MAISFSFTLPRVCLVVLSLLCGCLRPAYAQVLPDSLSTVGRDSLYIAETEATGPDKVLHAEPLYIDLIRDLGARKGEREWNVGLGLTDNTDYDEHTLLVEYEWAPVNRLGLEVEVPLTFYSGNRTPGSPRPNHQLSGFKTAIQYSFFVSEKLKTSMAIGYINELTANDLNRLNEKPITGNVYSPFFVAAKRWGNSFHTLIYTGPIAEQHFATGHTEWFYQHNTSFHYLIPGTRNFLGLEINQLWGQDDFDTVLRPQMRVSLADNLLIGIVGGIPIDRETERLSTFLRLIYEPGHRGPR</sequence>
<keyword evidence="1" id="KW-0732">Signal</keyword>
<evidence type="ECO:0000256" key="1">
    <source>
        <dbReference type="SAM" id="SignalP"/>
    </source>
</evidence>
<organism evidence="2 3">
    <name type="scientific">Hymenobacter aerilatus</name>
    <dbReference type="NCBI Taxonomy" id="2932251"/>
    <lineage>
        <taxon>Bacteria</taxon>
        <taxon>Pseudomonadati</taxon>
        <taxon>Bacteroidota</taxon>
        <taxon>Cytophagia</taxon>
        <taxon>Cytophagales</taxon>
        <taxon>Hymenobacteraceae</taxon>
        <taxon>Hymenobacter</taxon>
    </lineage>
</organism>
<gene>
    <name evidence="2" type="ORF">MUN82_10625</name>
</gene>
<dbReference type="InterPro" id="IPR048131">
    <property type="entry name" value="HAEPLYID-like"/>
</dbReference>
<dbReference type="RefSeq" id="WP_245097358.1">
    <property type="nucleotide sequence ID" value="NZ_CP095053.1"/>
</dbReference>
<feature type="chain" id="PRO_5035900368" evidence="1">
    <location>
        <begin position="30"/>
        <end position="298"/>
    </location>
</feature>
<dbReference type="KEGG" id="haei:MUN82_10625"/>
<dbReference type="NCBIfam" id="NF041634">
    <property type="entry name" value="HAEPLYID"/>
    <property type="match status" value="1"/>
</dbReference>
<evidence type="ECO:0000313" key="3">
    <source>
        <dbReference type="Proteomes" id="UP000829925"/>
    </source>
</evidence>